<dbReference type="AlphaFoldDB" id="A0A4D6H9Y7"/>
<dbReference type="STRING" id="1457250.GCA_000755225_03470"/>
<dbReference type="Proteomes" id="UP000296706">
    <property type="component" value="Chromosome"/>
</dbReference>
<name>A0A4D6H9Y7_9EURY</name>
<dbReference type="EMBL" id="CP031310">
    <property type="protein sequence ID" value="QCC50783.1"/>
    <property type="molecule type" value="Genomic_DNA"/>
</dbReference>
<keyword evidence="2" id="KW-1185">Reference proteome</keyword>
<dbReference type="RefSeq" id="WP_049994227.1">
    <property type="nucleotide sequence ID" value="NZ_CP031310.1"/>
</dbReference>
<gene>
    <name evidence="1" type="ORF">DV733_05775</name>
</gene>
<dbReference type="GeneID" id="39847354"/>
<protein>
    <submittedName>
        <fullName evidence="1">ASCH domain-containing protein</fullName>
    </submittedName>
</protein>
<proteinExistence type="predicted"/>
<dbReference type="KEGG" id="hsn:DV733_05775"/>
<reference evidence="1 2" key="1">
    <citation type="journal article" date="2019" name="Nat. Commun.">
        <title>A new type of DNA phosphorothioation-based antiviral system in archaea.</title>
        <authorList>
            <person name="Xiong L."/>
            <person name="Liu S."/>
            <person name="Chen S."/>
            <person name="Xiao Y."/>
            <person name="Zhu B."/>
            <person name="Gao Y."/>
            <person name="Zhang Y."/>
            <person name="Chen B."/>
            <person name="Luo J."/>
            <person name="Deng Z."/>
            <person name="Chen X."/>
            <person name="Wang L."/>
            <person name="Chen S."/>
        </authorList>
    </citation>
    <scope>NUCLEOTIDE SEQUENCE [LARGE SCALE GENOMIC DNA]</scope>
    <source>
        <strain evidence="1 2">CBA1105</strain>
    </source>
</reference>
<sequence length="109" mass="12464">MAQHDVDDIVPPGLVQRRVMMGRVSQVHRPDRPAEEGDIFEINGATYEITDVTERTVSDVGMGDARTEAASSLGEFRERMVMIDSDFEWVPDSVLYRYQFKRKLPSDED</sequence>
<evidence type="ECO:0000313" key="1">
    <source>
        <dbReference type="EMBL" id="QCC50783.1"/>
    </source>
</evidence>
<dbReference type="OrthoDB" id="359403at2157"/>
<organism evidence="1 2">
    <name type="scientific">Halapricum salinum</name>
    <dbReference type="NCBI Taxonomy" id="1457250"/>
    <lineage>
        <taxon>Archaea</taxon>
        <taxon>Methanobacteriati</taxon>
        <taxon>Methanobacteriota</taxon>
        <taxon>Stenosarchaea group</taxon>
        <taxon>Halobacteria</taxon>
        <taxon>Halobacteriales</taxon>
        <taxon>Haloarculaceae</taxon>
        <taxon>Halapricum</taxon>
    </lineage>
</organism>
<accession>A0A4D6H9Y7</accession>
<evidence type="ECO:0000313" key="2">
    <source>
        <dbReference type="Proteomes" id="UP000296706"/>
    </source>
</evidence>